<gene>
    <name evidence="1" type="ORF">DXH47_08420</name>
</gene>
<dbReference type="AlphaFoldDB" id="A0A4Q0VGG1"/>
<organism evidence="1 2">
    <name type="scientific">Levilactobacillus suantsaii</name>
    <dbReference type="NCBI Taxonomy" id="2292255"/>
    <lineage>
        <taxon>Bacteria</taxon>
        <taxon>Bacillati</taxon>
        <taxon>Bacillota</taxon>
        <taxon>Bacilli</taxon>
        <taxon>Lactobacillales</taxon>
        <taxon>Lactobacillaceae</taxon>
        <taxon>Levilactobacillus</taxon>
    </lineage>
</organism>
<name>A0A4Q0VGG1_9LACO</name>
<keyword evidence="2" id="KW-1185">Reference proteome</keyword>
<evidence type="ECO:0000313" key="1">
    <source>
        <dbReference type="EMBL" id="RXI77923.1"/>
    </source>
</evidence>
<comment type="caution">
    <text evidence="1">The sequence shown here is derived from an EMBL/GenBank/DDBJ whole genome shotgun (WGS) entry which is preliminary data.</text>
</comment>
<dbReference type="RefSeq" id="WP_129032897.1">
    <property type="nucleotide sequence ID" value="NZ_CP059603.1"/>
</dbReference>
<accession>A0A4Q0VGG1</accession>
<proteinExistence type="predicted"/>
<dbReference type="EMBL" id="QXIL01000017">
    <property type="protein sequence ID" value="RXI77923.1"/>
    <property type="molecule type" value="Genomic_DNA"/>
</dbReference>
<dbReference type="OrthoDB" id="2296641at2"/>
<protein>
    <submittedName>
        <fullName evidence="1">Uncharacterized protein</fullName>
    </submittedName>
</protein>
<reference evidence="1 2" key="1">
    <citation type="submission" date="2018-08" db="EMBL/GenBank/DDBJ databases">
        <title>Lactobacillus suantsai sp. nov., isolated from traditional fermented suan-tsai in Taiwan.</title>
        <authorList>
            <person name="Huang C.-H."/>
        </authorList>
    </citation>
    <scope>NUCLEOTIDE SEQUENCE [LARGE SCALE GENOMIC DNA]</scope>
    <source>
        <strain evidence="1 2">BCRC 12945</strain>
    </source>
</reference>
<dbReference type="Proteomes" id="UP000290602">
    <property type="component" value="Unassembled WGS sequence"/>
</dbReference>
<evidence type="ECO:0000313" key="2">
    <source>
        <dbReference type="Proteomes" id="UP000290602"/>
    </source>
</evidence>
<sequence>MNRVAKSLMLTAAMLGVGVTLGITKASASEWVYNGHDYGTYAKMVAATNADAKKKQGAKNWAANIKDQETGLSKKAKKELEASYSTDPSKIKNYYDGTTSKKTTKSKKAAKKYAYKVTNLKATKTKSGKYIKVTGKIKVSTKSLANKHHAKWARIHLYKGADKYARLTKKMTFSKAIKRYNAKHVYVKAAYKTKNQKKSTNKQAVYTNHMLSKNYAKAIGAYKK</sequence>